<dbReference type="AlphaFoldDB" id="A0A4R5M3Q1"/>
<reference evidence="1 2" key="1">
    <citation type="submission" date="2019-03" db="EMBL/GenBank/DDBJ databases">
        <title>Paraburkholderia sp. 4M-K11, isolated from subtropical forest soil.</title>
        <authorList>
            <person name="Gao Z.-H."/>
            <person name="Qiu L.-H."/>
        </authorList>
    </citation>
    <scope>NUCLEOTIDE SEQUENCE [LARGE SCALE GENOMIC DNA]</scope>
    <source>
        <strain evidence="1 2">4M-K11</strain>
    </source>
</reference>
<organism evidence="1 2">
    <name type="scientific">Paraburkholderia silviterrae</name>
    <dbReference type="NCBI Taxonomy" id="2528715"/>
    <lineage>
        <taxon>Bacteria</taxon>
        <taxon>Pseudomonadati</taxon>
        <taxon>Pseudomonadota</taxon>
        <taxon>Betaproteobacteria</taxon>
        <taxon>Burkholderiales</taxon>
        <taxon>Burkholderiaceae</taxon>
        <taxon>Paraburkholderia</taxon>
    </lineage>
</organism>
<proteinExistence type="predicted"/>
<dbReference type="EMBL" id="SMRP01000016">
    <property type="protein sequence ID" value="TDG20361.1"/>
    <property type="molecule type" value="Genomic_DNA"/>
</dbReference>
<accession>A0A4R5M3Q1</accession>
<comment type="caution">
    <text evidence="1">The sequence shown here is derived from an EMBL/GenBank/DDBJ whole genome shotgun (WGS) entry which is preliminary data.</text>
</comment>
<protein>
    <submittedName>
        <fullName evidence="1">Uncharacterized protein</fullName>
    </submittedName>
</protein>
<dbReference type="RefSeq" id="WP_133197769.1">
    <property type="nucleotide sequence ID" value="NZ_JBHUCW010000011.1"/>
</dbReference>
<name>A0A4R5M3Q1_9BURK</name>
<dbReference type="Proteomes" id="UP000295722">
    <property type="component" value="Unassembled WGS sequence"/>
</dbReference>
<gene>
    <name evidence="1" type="ORF">EYW47_26285</name>
</gene>
<evidence type="ECO:0000313" key="2">
    <source>
        <dbReference type="Proteomes" id="UP000295722"/>
    </source>
</evidence>
<sequence>MNSANSCASSNSNMRELIAAIAVLSSMVFPGGCEDETPVGKAQIVGAFQFQEYTDHLPAYSAGSTSYNYFTIKYGRLFPTPVYFPVDKYKTDRIDEIVRLPSDRLAWLLRVGDSVALMTMGSERPVLTPLWNMDDERRQGVQMKRIDDHRWYIPDVRREGTYPNYIERGGRLFNGMQLTQHWLPARPGIVNYANGRCEFVSVSPDESSVAWFVVSGSSPVRHQLMVTDGRAPELPPIDLDNEFMKRNPEPDIPLKNSNDVGVLSPYEAWFERSFHWTRGPDNRWRIVQTASR</sequence>
<keyword evidence="2" id="KW-1185">Reference proteome</keyword>
<evidence type="ECO:0000313" key="1">
    <source>
        <dbReference type="EMBL" id="TDG20361.1"/>
    </source>
</evidence>